<dbReference type="EnsemblMetazoa" id="XM_038216145.1">
    <property type="protein sequence ID" value="XP_038072073.1"/>
    <property type="gene ID" value="LOC119740740"/>
</dbReference>
<keyword evidence="2" id="KW-0175">Coiled coil</keyword>
<dbReference type="InterPro" id="IPR001680">
    <property type="entry name" value="WD40_rpt"/>
</dbReference>
<protein>
    <recommendedName>
        <fullName evidence="4">C2H2-type domain-containing protein</fullName>
    </recommendedName>
</protein>
<feature type="region of interest" description="Disordered" evidence="3">
    <location>
        <begin position="652"/>
        <end position="701"/>
    </location>
</feature>
<evidence type="ECO:0000259" key="4">
    <source>
        <dbReference type="PROSITE" id="PS00028"/>
    </source>
</evidence>
<feature type="compositionally biased region" description="Low complexity" evidence="3">
    <location>
        <begin position="272"/>
        <end position="286"/>
    </location>
</feature>
<dbReference type="Gene3D" id="2.130.10.10">
    <property type="entry name" value="YVTN repeat-like/Quinoprotein amine dehydrogenase"/>
    <property type="match status" value="2"/>
</dbReference>
<dbReference type="GO" id="GO:0017124">
    <property type="term" value="F:SH3 domain binding"/>
    <property type="evidence" value="ECO:0007669"/>
    <property type="project" value="TreeGrafter"/>
</dbReference>
<evidence type="ECO:0000256" key="3">
    <source>
        <dbReference type="SAM" id="MobiDB-lite"/>
    </source>
</evidence>
<feature type="compositionally biased region" description="Polar residues" evidence="3">
    <location>
        <begin position="203"/>
        <end position="232"/>
    </location>
</feature>
<feature type="repeat" description="WD" evidence="1">
    <location>
        <begin position="1414"/>
        <end position="1454"/>
    </location>
</feature>
<dbReference type="PROSITE" id="PS00028">
    <property type="entry name" value="ZINC_FINGER_C2H2_1"/>
    <property type="match status" value="1"/>
</dbReference>
<dbReference type="SMART" id="SM00320">
    <property type="entry name" value="WD40"/>
    <property type="match status" value="5"/>
</dbReference>
<name>A0A914B7D5_PATMI</name>
<evidence type="ECO:0000313" key="6">
    <source>
        <dbReference type="Proteomes" id="UP000887568"/>
    </source>
</evidence>
<dbReference type="OrthoDB" id="10002522at2759"/>
<evidence type="ECO:0000313" key="5">
    <source>
        <dbReference type="EnsemblMetazoa" id="XP_038072073.1"/>
    </source>
</evidence>
<accession>A0A914B7D5</accession>
<feature type="region of interest" description="Disordered" evidence="3">
    <location>
        <begin position="1271"/>
        <end position="1292"/>
    </location>
</feature>
<feature type="coiled-coil region" evidence="2">
    <location>
        <begin position="991"/>
        <end position="1018"/>
    </location>
</feature>
<feature type="compositionally biased region" description="Polar residues" evidence="3">
    <location>
        <begin position="85"/>
        <end position="103"/>
    </location>
</feature>
<feature type="compositionally biased region" description="Polar residues" evidence="3">
    <location>
        <begin position="817"/>
        <end position="830"/>
    </location>
</feature>
<feature type="compositionally biased region" description="Basic and acidic residues" evidence="3">
    <location>
        <begin position="664"/>
        <end position="674"/>
    </location>
</feature>
<dbReference type="PROSITE" id="PS50082">
    <property type="entry name" value="WD_REPEATS_2"/>
    <property type="match status" value="1"/>
</dbReference>
<feature type="compositionally biased region" description="Basic and acidic residues" evidence="3">
    <location>
        <begin position="832"/>
        <end position="844"/>
    </location>
</feature>
<dbReference type="PANTHER" id="PTHR14435">
    <property type="entry name" value="ZINC FINGER PROTEIN 106"/>
    <property type="match status" value="1"/>
</dbReference>
<dbReference type="InterPro" id="IPR015943">
    <property type="entry name" value="WD40/YVTN_repeat-like_dom_sf"/>
</dbReference>
<feature type="region of interest" description="Disordered" evidence="3">
    <location>
        <begin position="1039"/>
        <end position="1060"/>
    </location>
</feature>
<dbReference type="Pfam" id="PF00400">
    <property type="entry name" value="WD40"/>
    <property type="match status" value="2"/>
</dbReference>
<feature type="compositionally biased region" description="Basic and acidic residues" evidence="3">
    <location>
        <begin position="288"/>
        <end position="301"/>
    </location>
</feature>
<dbReference type="SUPFAM" id="SSF50978">
    <property type="entry name" value="WD40 repeat-like"/>
    <property type="match status" value="1"/>
</dbReference>
<feature type="region of interest" description="Disordered" evidence="3">
    <location>
        <begin position="589"/>
        <end position="611"/>
    </location>
</feature>
<feature type="compositionally biased region" description="Polar residues" evidence="3">
    <location>
        <begin position="140"/>
        <end position="152"/>
    </location>
</feature>
<feature type="region of interest" description="Disordered" evidence="3">
    <location>
        <begin position="1121"/>
        <end position="1219"/>
    </location>
</feature>
<feature type="compositionally biased region" description="Low complexity" evidence="3">
    <location>
        <begin position="153"/>
        <end position="163"/>
    </location>
</feature>
<dbReference type="InterPro" id="IPR042622">
    <property type="entry name" value="Znf106"/>
</dbReference>
<feature type="region of interest" description="Disordered" evidence="3">
    <location>
        <begin position="68"/>
        <end position="112"/>
    </location>
</feature>
<feature type="region of interest" description="Disordered" evidence="3">
    <location>
        <begin position="426"/>
        <end position="446"/>
    </location>
</feature>
<feature type="compositionally biased region" description="Polar residues" evidence="3">
    <location>
        <begin position="1121"/>
        <end position="1131"/>
    </location>
</feature>
<dbReference type="GeneID" id="119740740"/>
<evidence type="ECO:0000256" key="2">
    <source>
        <dbReference type="SAM" id="Coils"/>
    </source>
</evidence>
<keyword evidence="1" id="KW-0853">WD repeat</keyword>
<dbReference type="RefSeq" id="XP_038072073.1">
    <property type="nucleotide sequence ID" value="XM_038216145.1"/>
</dbReference>
<feature type="compositionally biased region" description="Low complexity" evidence="3">
    <location>
        <begin position="1202"/>
        <end position="1219"/>
    </location>
</feature>
<feature type="region of interest" description="Disordered" evidence="3">
    <location>
        <begin position="140"/>
        <end position="387"/>
    </location>
</feature>
<feature type="domain" description="C2H2-type" evidence="4">
    <location>
        <begin position="8"/>
        <end position="30"/>
    </location>
</feature>
<feature type="compositionally biased region" description="Polar residues" evidence="3">
    <location>
        <begin position="676"/>
        <end position="701"/>
    </location>
</feature>
<keyword evidence="6" id="KW-1185">Reference proteome</keyword>
<evidence type="ECO:0000256" key="1">
    <source>
        <dbReference type="PROSITE-ProRule" id="PRU00221"/>
    </source>
</evidence>
<feature type="compositionally biased region" description="Low complexity" evidence="3">
    <location>
        <begin position="1039"/>
        <end position="1052"/>
    </location>
</feature>
<feature type="region of interest" description="Disordered" evidence="3">
    <location>
        <begin position="808"/>
        <end position="859"/>
    </location>
</feature>
<feature type="compositionally biased region" description="Polar residues" evidence="3">
    <location>
        <begin position="431"/>
        <end position="442"/>
    </location>
</feature>
<feature type="compositionally biased region" description="Polar residues" evidence="3">
    <location>
        <begin position="320"/>
        <end position="332"/>
    </location>
</feature>
<dbReference type="Proteomes" id="UP000887568">
    <property type="component" value="Unplaced"/>
</dbReference>
<sequence length="1795" mass="195773">MSSEGFICEVCHLDYSTQTQFEEHFWSMIHHKQLEIQYGTGKTHICCLCKTQSDTLSEYAKHLISKTHRDASAARKKQKQLEVASKSSNQRSSARQQTNTPNNGYPGLQNPAVQNKRPIFCIPEPGQNVHRTWARWSQPNHPINNFNVQPNVQHSSAQHSAQQLNHGNGGKGSYAGNRTWTPVSGQGGPNAPTNKSVGGLKTQLASGKSAVNPSLTAKNKAQDSKANPNTGSGREPRAATASVNSKSAFGSKPAQSAVKHRDNHRGANKLDSNAASRASSSKSGQALDCREVHSAAKEATPEKVATCDSTKISCAKPDQSAGTNPTATQTLAQPDGAFSAKREWERSASCPSRTSKPGQDKMSCQDKAERSKNASAASALKKPKEACKQTHVLQRSNSVPGTPTLLKLPPEVTRLNLPRVNSVPGGKESIKNLSSIGPNTVEDQPESDLIDGVDEEPSVTRVQLPPSLQRELTKLLVKSQGPRPRPNLVAARSRLHAGEHHQAQVVESPDRMVQQLLMKLLDSPKSRDRQLQQIEELQRLVQASKKGSERARFGAQQLPVVSMQVLESLLESGHLKPLLSEDNFTRGTMAQQEQSLDSAAHEQVNSQKDGKAQNLSNTAIFHQELSPSLSAPDPADVDSKEAVQALIRSTLSKKGHLSTSSASGHEEENSKEALKSFTTSEAPAAPLSQSTLLRQRRQSASEMMREIVGHIVQTQDKPTGAEQPSAPVADVTIKTEPDTEVNESGDTCKWVQDFELVDSKEAVRPLIQSTSSASEHPKVDSKEPLKSLISAYANPATFHLWSTSPKQEEQVAAEVQDQTTVPDQLSTPTRDLTIKTEPDTHANDITDGAPNEENPVPTSTATWQLNASLVQPFTYDSVLSSGQISSFPMDMNNSLHVQDFAVLSAPTEQESTTPGQAGTTVNMLTMPNYQVVVPYAETTPTITAPAQRKPRAKQTRMSQKDLPSDLQEVLLELSLQEEKLHEKLSMMDRRMKTTKELIQKKQLQYKKLKDQKNKISMEVLGIRTRRLQLLQEAKPCSASAVTSSTTTSTNTSQITQDPLGNFPAWLPNATVSQGNTTLSSFQGGAVPNLTFVDCDPTSLLNCPLSSELALGPLLTFPSVDSLDSSSPNMPRTQPGPGTLTPEPANQQGGVGKASKASKRSLKNATNAAVTKKAKTGKVSKTPNLTGSKSVRRKPTTQAVPDSTQATHVATASASTSNLANSDVASIESSMNAPKEIYSPYKNWVKEVKLHNMIDTQYRSKVTWIKVEKTPQELRDETGSESRPGCSLGSSRPSGLCKSVEGVQTQSTTEPGCYDVFEISSDSEGSSASLCKSFTKTRPATASHARATPAQAPQKPDVKPCSSTQTWPPCGVFPNHDGAVLGMHLCISRQRLYTVAADCTARVFDINDFSCKKVLSDHTKEVTCLKMWSSKYVCTGSSDRSVRVYNTETLDREISFFCESRVTCLAARVHWLYAGLANGTVDVIDMQRLRLEKNLSCKPECKINSMIPVDPVPVKGRIRKCVLVGYEDWTIGVHDTLNGKLLQSLHGHNGPILCMMIFQQLLYSGSADKTIMVHDFKTGEHLRKIGGHGSSVTGLSVFEGSLLSVSLDGKIRHIAHTGGLRRIIASFPQKIQCMTHHNQTLYIGCSDGTVQAISMQASTRPGNARKKKKKSKKVRVMCKWKGCTTKKSVHHKIYAHLWHNHVVPIAGKKCLWGKCGIMLTNFNRFQVNQHMHNHLMELYDGLQPDDAEKFKTQALLHQRKFGKKGVVNKALQQIMLAKSTAGGNKKIKPVPFSLVD</sequence>
<reference evidence="5" key="1">
    <citation type="submission" date="2022-11" db="UniProtKB">
        <authorList>
            <consortium name="EnsemblMetazoa"/>
        </authorList>
    </citation>
    <scope>IDENTIFICATION</scope>
</reference>
<organism evidence="5 6">
    <name type="scientific">Patiria miniata</name>
    <name type="common">Bat star</name>
    <name type="synonym">Asterina miniata</name>
    <dbReference type="NCBI Taxonomy" id="46514"/>
    <lineage>
        <taxon>Eukaryota</taxon>
        <taxon>Metazoa</taxon>
        <taxon>Echinodermata</taxon>
        <taxon>Eleutherozoa</taxon>
        <taxon>Asterozoa</taxon>
        <taxon>Asteroidea</taxon>
        <taxon>Valvatacea</taxon>
        <taxon>Valvatida</taxon>
        <taxon>Asterinidae</taxon>
        <taxon>Patiria</taxon>
    </lineage>
</organism>
<dbReference type="InterPro" id="IPR013087">
    <property type="entry name" value="Znf_C2H2_type"/>
</dbReference>
<feature type="compositionally biased region" description="Basic and acidic residues" evidence="3">
    <location>
        <begin position="363"/>
        <end position="372"/>
    </location>
</feature>
<dbReference type="GO" id="GO:0003723">
    <property type="term" value="F:RNA binding"/>
    <property type="evidence" value="ECO:0007669"/>
    <property type="project" value="InterPro"/>
</dbReference>
<proteinExistence type="predicted"/>
<dbReference type="GO" id="GO:0005829">
    <property type="term" value="C:cytosol"/>
    <property type="evidence" value="ECO:0007669"/>
    <property type="project" value="TreeGrafter"/>
</dbReference>
<dbReference type="InterPro" id="IPR036322">
    <property type="entry name" value="WD40_repeat_dom_sf"/>
</dbReference>
<dbReference type="PANTHER" id="PTHR14435:SF2">
    <property type="entry name" value="ZINC FINGER PROTEIN 106"/>
    <property type="match status" value="1"/>
</dbReference>
<dbReference type="OMA" id="NAMERNI"/>
<dbReference type="GO" id="GO:0016020">
    <property type="term" value="C:membrane"/>
    <property type="evidence" value="ECO:0007669"/>
    <property type="project" value="TreeGrafter"/>
</dbReference>